<dbReference type="RefSeq" id="WP_073388323.1">
    <property type="nucleotide sequence ID" value="NZ_FQXK01000021.1"/>
</dbReference>
<accession>A0A1M5ZPU0</accession>
<reference evidence="3" key="1">
    <citation type="submission" date="2016-11" db="EMBL/GenBank/DDBJ databases">
        <authorList>
            <person name="Varghese N."/>
            <person name="Submissions S."/>
        </authorList>
    </citation>
    <scope>NUCLEOTIDE SEQUENCE [LARGE SCALE GENOMIC DNA]</scope>
    <source>
        <strain evidence="3">DSM 3071</strain>
    </source>
</reference>
<name>A0A1M5ZPU0_BUTFI</name>
<dbReference type="EMBL" id="FQXK01000021">
    <property type="protein sequence ID" value="SHI26211.1"/>
    <property type="molecule type" value="Genomic_DNA"/>
</dbReference>
<keyword evidence="1" id="KW-1133">Transmembrane helix</keyword>
<evidence type="ECO:0000313" key="2">
    <source>
        <dbReference type="EMBL" id="SHI26211.1"/>
    </source>
</evidence>
<keyword evidence="1" id="KW-0812">Transmembrane</keyword>
<feature type="transmembrane region" description="Helical" evidence="1">
    <location>
        <begin position="6"/>
        <end position="24"/>
    </location>
</feature>
<protein>
    <submittedName>
        <fullName evidence="2">Uncharacterized protein</fullName>
    </submittedName>
</protein>
<proteinExistence type="predicted"/>
<organism evidence="2 3">
    <name type="scientific">Butyrivibrio fibrisolvens DSM 3071</name>
    <dbReference type="NCBI Taxonomy" id="1121131"/>
    <lineage>
        <taxon>Bacteria</taxon>
        <taxon>Bacillati</taxon>
        <taxon>Bacillota</taxon>
        <taxon>Clostridia</taxon>
        <taxon>Lachnospirales</taxon>
        <taxon>Lachnospiraceae</taxon>
        <taxon>Butyrivibrio</taxon>
    </lineage>
</organism>
<keyword evidence="1" id="KW-0472">Membrane</keyword>
<dbReference type="Proteomes" id="UP000184278">
    <property type="component" value="Unassembled WGS sequence"/>
</dbReference>
<evidence type="ECO:0000256" key="1">
    <source>
        <dbReference type="SAM" id="Phobius"/>
    </source>
</evidence>
<sequence>MNKKRIKIGVFIIFIILCGAFLLFGRKKIATVHNPSDNNYYIKVYQIGYMYTTHYHCVSILYGPDGEISRAYFEAFSTDRLKPRYMREDQNLYIEWHDDYVSVRYADHATKGTIRDFYLDGRITSTPCLWDVDW</sequence>
<keyword evidence="3" id="KW-1185">Reference proteome</keyword>
<evidence type="ECO:0000313" key="3">
    <source>
        <dbReference type="Proteomes" id="UP000184278"/>
    </source>
</evidence>
<dbReference type="STRING" id="1121131.SAMN02745229_02540"/>
<dbReference type="AlphaFoldDB" id="A0A1M5ZPU0"/>
<gene>
    <name evidence="2" type="ORF">SAMN02745229_02540</name>
</gene>
<dbReference type="GeneID" id="89507864"/>